<dbReference type="RefSeq" id="WP_006441929.1">
    <property type="nucleotide sequence ID" value="NZ_CP036524.1"/>
</dbReference>
<dbReference type="CDD" id="cd06579">
    <property type="entry name" value="TM_PBP1_transp_AraH_like"/>
    <property type="match status" value="1"/>
</dbReference>
<dbReference type="HOGENOM" id="CLU_028880_2_2_9"/>
<dbReference type="Pfam" id="PF02653">
    <property type="entry name" value="BPD_transp_2"/>
    <property type="match status" value="1"/>
</dbReference>
<feature type="transmembrane region" description="Helical" evidence="8">
    <location>
        <begin position="219"/>
        <end position="239"/>
    </location>
</feature>
<dbReference type="InterPro" id="IPR001851">
    <property type="entry name" value="ABC_transp_permease"/>
</dbReference>
<evidence type="ECO:0000256" key="3">
    <source>
        <dbReference type="ARBA" id="ARBA00022475"/>
    </source>
</evidence>
<gene>
    <name evidence="9" type="ORF">CLOHYLEM_04596</name>
</gene>
<reference evidence="9" key="1">
    <citation type="submission" date="2009-02" db="EMBL/GenBank/DDBJ databases">
        <authorList>
            <person name="Fulton L."/>
            <person name="Clifton S."/>
            <person name="Fulton B."/>
            <person name="Xu J."/>
            <person name="Minx P."/>
            <person name="Pepin K.H."/>
            <person name="Johnson M."/>
            <person name="Bhonagiri V."/>
            <person name="Nash W.E."/>
            <person name="Mardis E.R."/>
            <person name="Wilson R.K."/>
        </authorList>
    </citation>
    <scope>NUCLEOTIDE SEQUENCE [LARGE SCALE GENOMIC DNA]</scope>
    <source>
        <strain evidence="9">DSM 15053</strain>
    </source>
</reference>
<keyword evidence="4" id="KW-0997">Cell inner membrane</keyword>
<dbReference type="Proteomes" id="UP000004893">
    <property type="component" value="Unassembled WGS sequence"/>
</dbReference>
<evidence type="ECO:0000256" key="5">
    <source>
        <dbReference type="ARBA" id="ARBA00022692"/>
    </source>
</evidence>
<feature type="transmembrane region" description="Helical" evidence="8">
    <location>
        <begin position="20"/>
        <end position="41"/>
    </location>
</feature>
<dbReference type="GO" id="GO:0022857">
    <property type="term" value="F:transmembrane transporter activity"/>
    <property type="evidence" value="ECO:0007669"/>
    <property type="project" value="InterPro"/>
</dbReference>
<evidence type="ECO:0000313" key="9">
    <source>
        <dbReference type="EMBL" id="EEG75366.1"/>
    </source>
</evidence>
<dbReference type="PANTHER" id="PTHR32196:SF21">
    <property type="entry name" value="ABC TRANSPORTER PERMEASE PROTEIN YPHD-RELATED"/>
    <property type="match status" value="1"/>
</dbReference>
<keyword evidence="3" id="KW-1003">Cell membrane</keyword>
<dbReference type="AlphaFoldDB" id="C0BXQ9"/>
<evidence type="ECO:0000256" key="8">
    <source>
        <dbReference type="SAM" id="Phobius"/>
    </source>
</evidence>
<name>C0BXQ9_9FIRM</name>
<dbReference type="EMBL" id="ABYI02000012">
    <property type="protein sequence ID" value="EEG75366.1"/>
    <property type="molecule type" value="Genomic_DNA"/>
</dbReference>
<sequence length="325" mass="34403">MKSTKTKNENRLTIMLKDFIKTNGGILIALAAMFLFLSFANQYFFTSNNMANLFNYFTTNCVLAMCMMCVLITGEIDLSISSFVALSGIVLCVFLNRGMSFGISLLLTILIGALVGILTGTVIAFSGMPSFIVTLAMQGVIRGSAYIISAGERISSADEWLFNLTSKRYLGVPLPTIIILVIAVLLGLLLYRTSFGKHMYAAGGNREAAIYSGINVKKIVIVTFAISGALACLAGSFVASRVTSGQPSAGAGYEGDAVAAAVLGGTAFTGGRGTVSGVIIGALVIGTLTNGMNLLEINAYWQQICKGLIIMLAVMIDTVKQRRSN</sequence>
<dbReference type="OrthoDB" id="9813906at2"/>
<accession>C0BXQ9</accession>
<protein>
    <submittedName>
        <fullName evidence="9">Branched-chain amino acid ABC transporter, permease protein</fullName>
    </submittedName>
</protein>
<dbReference type="STRING" id="553973.CLOHYLEM_04596"/>
<organism evidence="9 10">
    <name type="scientific">[Clostridium] hylemonae DSM 15053</name>
    <dbReference type="NCBI Taxonomy" id="553973"/>
    <lineage>
        <taxon>Bacteria</taxon>
        <taxon>Bacillati</taxon>
        <taxon>Bacillota</taxon>
        <taxon>Clostridia</taxon>
        <taxon>Lachnospirales</taxon>
        <taxon>Lachnospiraceae</taxon>
    </lineage>
</organism>
<evidence type="ECO:0000313" key="10">
    <source>
        <dbReference type="Proteomes" id="UP000004893"/>
    </source>
</evidence>
<reference evidence="9" key="2">
    <citation type="submission" date="2013-06" db="EMBL/GenBank/DDBJ databases">
        <title>Draft genome sequence of Clostridium hylemonae (DSM 15053).</title>
        <authorList>
            <person name="Sudarsanam P."/>
            <person name="Ley R."/>
            <person name="Guruge J."/>
            <person name="Turnbaugh P.J."/>
            <person name="Mahowald M."/>
            <person name="Liep D."/>
            <person name="Gordon J."/>
        </authorList>
    </citation>
    <scope>NUCLEOTIDE SEQUENCE</scope>
    <source>
        <strain evidence="9">DSM 15053</strain>
    </source>
</reference>
<proteinExistence type="predicted"/>
<keyword evidence="6 8" id="KW-1133">Transmembrane helix</keyword>
<evidence type="ECO:0000256" key="4">
    <source>
        <dbReference type="ARBA" id="ARBA00022519"/>
    </source>
</evidence>
<comment type="subcellular location">
    <subcellularLocation>
        <location evidence="1">Cell membrane</location>
        <topology evidence="1">Multi-pass membrane protein</topology>
    </subcellularLocation>
</comment>
<evidence type="ECO:0000256" key="2">
    <source>
        <dbReference type="ARBA" id="ARBA00022448"/>
    </source>
</evidence>
<dbReference type="GO" id="GO:0005886">
    <property type="term" value="C:plasma membrane"/>
    <property type="evidence" value="ECO:0007669"/>
    <property type="project" value="UniProtKB-SubCell"/>
</dbReference>
<feature type="transmembrane region" description="Helical" evidence="8">
    <location>
        <begin position="53"/>
        <end position="71"/>
    </location>
</feature>
<keyword evidence="7 8" id="KW-0472">Membrane</keyword>
<keyword evidence="5 8" id="KW-0812">Transmembrane</keyword>
<evidence type="ECO:0000256" key="1">
    <source>
        <dbReference type="ARBA" id="ARBA00004651"/>
    </source>
</evidence>
<comment type="caution">
    <text evidence="9">The sequence shown here is derived from an EMBL/GenBank/DDBJ whole genome shotgun (WGS) entry which is preliminary data.</text>
</comment>
<feature type="transmembrane region" description="Helical" evidence="8">
    <location>
        <begin position="78"/>
        <end position="96"/>
    </location>
</feature>
<dbReference type="eggNOG" id="COG1172">
    <property type="taxonomic scope" value="Bacteria"/>
</dbReference>
<keyword evidence="2" id="KW-0813">Transport</keyword>
<evidence type="ECO:0000256" key="7">
    <source>
        <dbReference type="ARBA" id="ARBA00023136"/>
    </source>
</evidence>
<evidence type="ECO:0000256" key="6">
    <source>
        <dbReference type="ARBA" id="ARBA00022989"/>
    </source>
</evidence>
<feature type="transmembrane region" description="Helical" evidence="8">
    <location>
        <begin position="169"/>
        <end position="191"/>
    </location>
</feature>
<feature type="transmembrane region" description="Helical" evidence="8">
    <location>
        <begin position="102"/>
        <end position="124"/>
    </location>
</feature>
<keyword evidence="10" id="KW-1185">Reference proteome</keyword>
<dbReference type="PANTHER" id="PTHR32196">
    <property type="entry name" value="ABC TRANSPORTER PERMEASE PROTEIN YPHD-RELATED-RELATED"/>
    <property type="match status" value="1"/>
</dbReference>